<evidence type="ECO:0000313" key="3">
    <source>
        <dbReference type="Proteomes" id="UP000277928"/>
    </source>
</evidence>
<protein>
    <submittedName>
        <fullName evidence="2">Uncharacterized protein</fullName>
    </submittedName>
</protein>
<keyword evidence="3" id="KW-1185">Reference proteome</keyword>
<proteinExistence type="predicted"/>
<sequence length="81" mass="9044">MSITVCSSGKIVGLWHALHVTTHPEVDGVKMDGRRCPPKYPEGEGCTPVEPINDGGREPENIAPRNSNYRTFIKYSNKIYK</sequence>
<organism evidence="2 3">
    <name type="scientific">Litomosoides sigmodontis</name>
    <name type="common">Filarial nematode worm</name>
    <dbReference type="NCBI Taxonomy" id="42156"/>
    <lineage>
        <taxon>Eukaryota</taxon>
        <taxon>Metazoa</taxon>
        <taxon>Ecdysozoa</taxon>
        <taxon>Nematoda</taxon>
        <taxon>Chromadorea</taxon>
        <taxon>Rhabditida</taxon>
        <taxon>Spirurina</taxon>
        <taxon>Spiruromorpha</taxon>
        <taxon>Filarioidea</taxon>
        <taxon>Onchocercidae</taxon>
        <taxon>Litomosoides</taxon>
    </lineage>
</organism>
<dbReference type="Proteomes" id="UP000277928">
    <property type="component" value="Unassembled WGS sequence"/>
</dbReference>
<evidence type="ECO:0000313" key="2">
    <source>
        <dbReference type="EMBL" id="VDK76055.1"/>
    </source>
</evidence>
<gene>
    <name evidence="2" type="ORF">NLS_LOCUS3157</name>
</gene>
<accession>A0A3P6T5U6</accession>
<dbReference type="AlphaFoldDB" id="A0A3P6T5U6"/>
<evidence type="ECO:0000256" key="1">
    <source>
        <dbReference type="SAM" id="MobiDB-lite"/>
    </source>
</evidence>
<dbReference type="EMBL" id="UYRX01000163">
    <property type="protein sequence ID" value="VDK76055.1"/>
    <property type="molecule type" value="Genomic_DNA"/>
</dbReference>
<name>A0A3P6T5U6_LITSI</name>
<feature type="region of interest" description="Disordered" evidence="1">
    <location>
        <begin position="40"/>
        <end position="64"/>
    </location>
</feature>
<reference evidence="2 3" key="1">
    <citation type="submission" date="2018-08" db="EMBL/GenBank/DDBJ databases">
        <authorList>
            <person name="Laetsch R D."/>
            <person name="Stevens L."/>
            <person name="Kumar S."/>
            <person name="Blaxter L. M."/>
        </authorList>
    </citation>
    <scope>NUCLEOTIDE SEQUENCE [LARGE SCALE GENOMIC DNA]</scope>
</reference>